<evidence type="ECO:0000313" key="6">
    <source>
        <dbReference type="Proteomes" id="UP001220962"/>
    </source>
</evidence>
<dbReference type="GO" id="GO:0003677">
    <property type="term" value="F:DNA binding"/>
    <property type="evidence" value="ECO:0007669"/>
    <property type="project" value="UniProtKB-UniRule"/>
</dbReference>
<dbReference type="EMBL" id="CP118108">
    <property type="protein sequence ID" value="WDI03657.1"/>
    <property type="molecule type" value="Genomic_DNA"/>
</dbReference>
<proteinExistence type="predicted"/>
<dbReference type="Proteomes" id="UP001220962">
    <property type="component" value="Chromosome"/>
</dbReference>
<dbReference type="Proteomes" id="UP001221519">
    <property type="component" value="Chromosome"/>
</dbReference>
<evidence type="ECO:0000256" key="2">
    <source>
        <dbReference type="PROSITE-ProRule" id="PRU00335"/>
    </source>
</evidence>
<keyword evidence="1 2" id="KW-0238">DNA-binding</keyword>
<dbReference type="InterPro" id="IPR001647">
    <property type="entry name" value="HTH_TetR"/>
</dbReference>
<dbReference type="PROSITE" id="PS50977">
    <property type="entry name" value="HTH_TETR_2"/>
    <property type="match status" value="1"/>
</dbReference>
<dbReference type="RefSeq" id="WP_047910153.1">
    <property type="nucleotide sequence ID" value="NZ_CP118101.1"/>
</dbReference>
<dbReference type="Pfam" id="PF14278">
    <property type="entry name" value="TetR_C_8"/>
    <property type="match status" value="1"/>
</dbReference>
<dbReference type="InterPro" id="IPR050624">
    <property type="entry name" value="HTH-type_Tx_Regulator"/>
</dbReference>
<dbReference type="InterPro" id="IPR009057">
    <property type="entry name" value="Homeodomain-like_sf"/>
</dbReference>
<evidence type="ECO:0000259" key="3">
    <source>
        <dbReference type="PROSITE" id="PS50977"/>
    </source>
</evidence>
<dbReference type="AlphaFoldDB" id="A0AAX3N5T3"/>
<feature type="DNA-binding region" description="H-T-H motif" evidence="2">
    <location>
        <begin position="34"/>
        <end position="53"/>
    </location>
</feature>
<reference evidence="4 7" key="1">
    <citation type="submission" date="2023-02" db="EMBL/GenBank/DDBJ databases">
        <title>Pathogen: clinical or host-associated sample.</title>
        <authorList>
            <person name="Hergert J."/>
            <person name="Casey R."/>
            <person name="Wagner J."/>
            <person name="Young E.L."/>
            <person name="Oakeson K.F."/>
        </authorList>
    </citation>
    <scope>NUCLEOTIDE SEQUENCE</scope>
    <source>
        <strain evidence="5 7">2022CK-00829</strain>
        <strain evidence="4">2022CK-00830</strain>
    </source>
</reference>
<dbReference type="PANTHER" id="PTHR43479">
    <property type="entry name" value="ACREF/ENVCD OPERON REPRESSOR-RELATED"/>
    <property type="match status" value="1"/>
</dbReference>
<keyword evidence="7" id="KW-1185">Reference proteome</keyword>
<sequence>MPVQHPDKRVRRTKENFKLTLLSLMEQKSFHDITITEIVTAADYNRGTFYAHYESKEDLLDEMIEEVFELMTEAHRKPYVGLQIIDFNKLPPDSIVLFHHFLTHKRFYKVMFDEKTNYNFYEKMSKRLDQLFRKEFDFSYIDIDPHIDISLFSTYRIHGIIGLIMEWINNDFDQSPEYMGEQLIHILKFKTPVVFVKKE</sequence>
<accession>A0AAX3N5T3</accession>
<dbReference type="PANTHER" id="PTHR43479:SF7">
    <property type="entry name" value="TETR-FAMILY TRANSCRIPTIONAL REGULATOR"/>
    <property type="match status" value="1"/>
</dbReference>
<name>A0AAX3N5T3_9BACL</name>
<dbReference type="Gene3D" id="1.10.357.10">
    <property type="entry name" value="Tetracycline Repressor, domain 2"/>
    <property type="match status" value="1"/>
</dbReference>
<organism evidence="4 6">
    <name type="scientific">Paenibacillus urinalis</name>
    <dbReference type="NCBI Taxonomy" id="521520"/>
    <lineage>
        <taxon>Bacteria</taxon>
        <taxon>Bacillati</taxon>
        <taxon>Bacillota</taxon>
        <taxon>Bacilli</taxon>
        <taxon>Bacillales</taxon>
        <taxon>Paenibacillaceae</taxon>
        <taxon>Paenibacillus</taxon>
    </lineage>
</organism>
<protein>
    <submittedName>
        <fullName evidence="4">TetR/AcrR family transcriptional regulator</fullName>
    </submittedName>
</protein>
<evidence type="ECO:0000313" key="5">
    <source>
        <dbReference type="EMBL" id="WDI03657.1"/>
    </source>
</evidence>
<evidence type="ECO:0000313" key="7">
    <source>
        <dbReference type="Proteomes" id="UP001221519"/>
    </source>
</evidence>
<dbReference type="Pfam" id="PF00440">
    <property type="entry name" value="TetR_N"/>
    <property type="match status" value="1"/>
</dbReference>
<evidence type="ECO:0000313" key="4">
    <source>
        <dbReference type="EMBL" id="WDH84007.1"/>
    </source>
</evidence>
<gene>
    <name evidence="4" type="ORF">PUW23_07270</name>
    <name evidence="5" type="ORF">PUW25_06790</name>
</gene>
<feature type="domain" description="HTH tetR-type" evidence="3">
    <location>
        <begin position="11"/>
        <end position="71"/>
    </location>
</feature>
<evidence type="ECO:0000256" key="1">
    <source>
        <dbReference type="ARBA" id="ARBA00023125"/>
    </source>
</evidence>
<dbReference type="EMBL" id="CP118101">
    <property type="protein sequence ID" value="WDH84007.1"/>
    <property type="molecule type" value="Genomic_DNA"/>
</dbReference>
<dbReference type="SUPFAM" id="SSF46689">
    <property type="entry name" value="Homeodomain-like"/>
    <property type="match status" value="1"/>
</dbReference>
<dbReference type="InterPro" id="IPR039532">
    <property type="entry name" value="TetR_C_Firmicutes"/>
</dbReference>